<dbReference type="AlphaFoldDB" id="A0A0D2BMA5"/>
<dbReference type="SUPFAM" id="SSF50129">
    <property type="entry name" value="GroES-like"/>
    <property type="match status" value="1"/>
</dbReference>
<dbReference type="InterPro" id="IPR002328">
    <property type="entry name" value="ADH_Zn_CS"/>
</dbReference>
<protein>
    <recommendedName>
        <fullName evidence="7">Enoyl reductase (ER) domain-containing protein</fullName>
    </recommendedName>
</protein>
<dbReference type="GO" id="GO:0005737">
    <property type="term" value="C:cytoplasm"/>
    <property type="evidence" value="ECO:0007669"/>
    <property type="project" value="TreeGrafter"/>
</dbReference>
<dbReference type="GO" id="GO:0008270">
    <property type="term" value="F:zinc ion binding"/>
    <property type="evidence" value="ECO:0007669"/>
    <property type="project" value="InterPro"/>
</dbReference>
<evidence type="ECO:0000256" key="1">
    <source>
        <dbReference type="ARBA" id="ARBA00001947"/>
    </source>
</evidence>
<dbReference type="PROSITE" id="PS00059">
    <property type="entry name" value="ADH_ZINC"/>
    <property type="match status" value="1"/>
</dbReference>
<evidence type="ECO:0000256" key="2">
    <source>
        <dbReference type="ARBA" id="ARBA00008072"/>
    </source>
</evidence>
<organism evidence="8 9">
    <name type="scientific">Exophiala oligosperma</name>
    <dbReference type="NCBI Taxonomy" id="215243"/>
    <lineage>
        <taxon>Eukaryota</taxon>
        <taxon>Fungi</taxon>
        <taxon>Dikarya</taxon>
        <taxon>Ascomycota</taxon>
        <taxon>Pezizomycotina</taxon>
        <taxon>Eurotiomycetes</taxon>
        <taxon>Chaetothyriomycetidae</taxon>
        <taxon>Chaetothyriales</taxon>
        <taxon>Herpotrichiellaceae</taxon>
        <taxon>Exophiala</taxon>
    </lineage>
</organism>
<dbReference type="Gene3D" id="3.90.180.10">
    <property type="entry name" value="Medium-chain alcohol dehydrogenases, catalytic domain"/>
    <property type="match status" value="1"/>
</dbReference>
<keyword evidence="9" id="KW-1185">Reference proteome</keyword>
<dbReference type="InterPro" id="IPR020843">
    <property type="entry name" value="ER"/>
</dbReference>
<dbReference type="PANTHER" id="PTHR42940:SF8">
    <property type="entry name" value="VACUOLAR PROTEIN SORTING-ASSOCIATED PROTEIN 11"/>
    <property type="match status" value="1"/>
</dbReference>
<keyword evidence="5" id="KW-0560">Oxidoreductase</keyword>
<dbReference type="Pfam" id="PF08240">
    <property type="entry name" value="ADH_N"/>
    <property type="match status" value="1"/>
</dbReference>
<dbReference type="CDD" id="cd08254">
    <property type="entry name" value="hydroxyacyl_CoA_DH"/>
    <property type="match status" value="1"/>
</dbReference>
<comment type="cofactor">
    <cofactor evidence="1 6">
        <name>Zn(2+)</name>
        <dbReference type="ChEBI" id="CHEBI:29105"/>
    </cofactor>
</comment>
<feature type="domain" description="Enoyl reductase (ER)" evidence="7">
    <location>
        <begin position="15"/>
        <end position="351"/>
    </location>
</feature>
<reference evidence="8 9" key="1">
    <citation type="submission" date="2015-01" db="EMBL/GenBank/DDBJ databases">
        <title>The Genome Sequence of Exophiala oligosperma CBS72588.</title>
        <authorList>
            <consortium name="The Broad Institute Genomics Platform"/>
            <person name="Cuomo C."/>
            <person name="de Hoog S."/>
            <person name="Gorbushina A."/>
            <person name="Stielow B."/>
            <person name="Teixiera M."/>
            <person name="Abouelleil A."/>
            <person name="Chapman S.B."/>
            <person name="Priest M."/>
            <person name="Young S.K."/>
            <person name="Wortman J."/>
            <person name="Nusbaum C."/>
            <person name="Birren B."/>
        </authorList>
    </citation>
    <scope>NUCLEOTIDE SEQUENCE [LARGE SCALE GENOMIC DNA]</scope>
    <source>
        <strain evidence="8 9">CBS 72588</strain>
    </source>
</reference>
<evidence type="ECO:0000259" key="7">
    <source>
        <dbReference type="SMART" id="SM00829"/>
    </source>
</evidence>
<proteinExistence type="inferred from homology"/>
<dbReference type="InterPro" id="IPR013154">
    <property type="entry name" value="ADH-like_N"/>
</dbReference>
<keyword evidence="3 6" id="KW-0479">Metal-binding</keyword>
<accession>A0A0D2BMA5</accession>
<dbReference type="VEuPathDB" id="FungiDB:PV06_09478"/>
<evidence type="ECO:0000313" key="9">
    <source>
        <dbReference type="Proteomes" id="UP000053342"/>
    </source>
</evidence>
<evidence type="ECO:0000313" key="8">
    <source>
        <dbReference type="EMBL" id="KIW38522.1"/>
    </source>
</evidence>
<dbReference type="Pfam" id="PF00107">
    <property type="entry name" value="ADH_zinc_N"/>
    <property type="match status" value="1"/>
</dbReference>
<sequence>MANVEVPRTMLAWQKHIPSKTPVRVEIPVPTPQDDEVLVKIHAVGVCHSDYSIKELEVHPVEFTSGRMKFTMGHEGCGEVVSMGPRAHKYQVGDMVALLCVPGCNGAECPECSGGVPQVCLVGPRYGAGPDGFFAPYAVVREHASIKVPRGVDAGVAAVATDACMTSYHAVIDRARVTKDDVVLLFGLGGLGFNALQLILHIGARAIVVDQRQVVLDEAVKFGVRKEDVVPAGTPDISAWICERNIRIDKAIDFVSVQDTYQAAIDSVRRGGTVVLVGLLSPELKFRTATLVRKQLDVLGSYAGTSADIAACLDLCAQGVLVPQIQEGSLKDFPQILEDLHHGKIKSRMVMRPEGMEKA</sequence>
<evidence type="ECO:0000256" key="5">
    <source>
        <dbReference type="ARBA" id="ARBA00023002"/>
    </source>
</evidence>
<dbReference type="SMART" id="SM00829">
    <property type="entry name" value="PKS_ER"/>
    <property type="match status" value="1"/>
</dbReference>
<evidence type="ECO:0000256" key="4">
    <source>
        <dbReference type="ARBA" id="ARBA00022833"/>
    </source>
</evidence>
<dbReference type="GeneID" id="27361552"/>
<evidence type="ECO:0000256" key="6">
    <source>
        <dbReference type="RuleBase" id="RU361277"/>
    </source>
</evidence>
<name>A0A0D2BMA5_9EURO</name>
<dbReference type="Proteomes" id="UP000053342">
    <property type="component" value="Unassembled WGS sequence"/>
</dbReference>
<dbReference type="Gene3D" id="3.40.50.720">
    <property type="entry name" value="NAD(P)-binding Rossmann-like Domain"/>
    <property type="match status" value="1"/>
</dbReference>
<dbReference type="RefSeq" id="XP_016258738.1">
    <property type="nucleotide sequence ID" value="XM_016410931.1"/>
</dbReference>
<dbReference type="GO" id="GO:0004022">
    <property type="term" value="F:alcohol dehydrogenase (NAD+) activity"/>
    <property type="evidence" value="ECO:0007669"/>
    <property type="project" value="TreeGrafter"/>
</dbReference>
<dbReference type="SUPFAM" id="SSF51735">
    <property type="entry name" value="NAD(P)-binding Rossmann-fold domains"/>
    <property type="match status" value="1"/>
</dbReference>
<dbReference type="STRING" id="215243.A0A0D2BMA5"/>
<dbReference type="EMBL" id="KN847341">
    <property type="protein sequence ID" value="KIW38522.1"/>
    <property type="molecule type" value="Genomic_DNA"/>
</dbReference>
<dbReference type="InterPro" id="IPR011032">
    <property type="entry name" value="GroES-like_sf"/>
</dbReference>
<gene>
    <name evidence="8" type="ORF">PV06_09478</name>
</gene>
<evidence type="ECO:0000256" key="3">
    <source>
        <dbReference type="ARBA" id="ARBA00022723"/>
    </source>
</evidence>
<keyword evidence="4 6" id="KW-0862">Zinc</keyword>
<dbReference type="InterPro" id="IPR036291">
    <property type="entry name" value="NAD(P)-bd_dom_sf"/>
</dbReference>
<comment type="similarity">
    <text evidence="2 6">Belongs to the zinc-containing alcohol dehydrogenase family.</text>
</comment>
<dbReference type="InterPro" id="IPR013149">
    <property type="entry name" value="ADH-like_C"/>
</dbReference>
<dbReference type="OrthoDB" id="256333at2759"/>
<dbReference type="HOGENOM" id="CLU_026673_11_2_1"/>
<dbReference type="PANTHER" id="PTHR42940">
    <property type="entry name" value="ALCOHOL DEHYDROGENASE 1-RELATED"/>
    <property type="match status" value="1"/>
</dbReference>